<dbReference type="InterPro" id="IPR001254">
    <property type="entry name" value="Trypsin_dom"/>
</dbReference>
<dbReference type="SUPFAM" id="SSF50494">
    <property type="entry name" value="Trypsin-like serine proteases"/>
    <property type="match status" value="1"/>
</dbReference>
<dbReference type="Pfam" id="PF00089">
    <property type="entry name" value="Trypsin"/>
    <property type="match status" value="1"/>
</dbReference>
<feature type="compositionally biased region" description="Low complexity" evidence="1">
    <location>
        <begin position="420"/>
        <end position="448"/>
    </location>
</feature>
<evidence type="ECO:0000259" key="2">
    <source>
        <dbReference type="PROSITE" id="PS50240"/>
    </source>
</evidence>
<reference evidence="3" key="1">
    <citation type="submission" date="2020-11" db="EMBL/GenBank/DDBJ databases">
        <authorList>
            <person name="Tran Van P."/>
        </authorList>
    </citation>
    <scope>NUCLEOTIDE SEQUENCE</scope>
</reference>
<accession>A0A7R9Q4G1</accession>
<feature type="non-terminal residue" evidence="3">
    <location>
        <position position="1"/>
    </location>
</feature>
<sequence length="448" mass="49899">MIYIWYHNHNKQSNHRPYNMLKDSNISLINIDTYKIIGTKSEFVVENSVDDSHTNYVHNTLIPGLLGMETTAIHVPDPELPFKMFQLDARIWTDAMQPDKPNLYKGLRYRATICPLGTQYGNIYNGQFARKGDMPWVAYIEVKKDYGLLLPTDTCTGTILNEWFVISSVHCFHCPTCVSVKIMVYPAVFSISNKGKGVQAARYLYPPQYLIDPNAYDIAMVKLKTPLDLRPTIGSTHRQINSICLPHSDVYHVWLEYAIIAGFGMTSDNHLGNRLKFGWTVIQDPTYDVNDRNGSYITSTTNAIGCGGDSGAPLLQYTGGRAVLIGVFKSMAGHCSDNGFNYNIRVSSNMKWISDVLSGVIPSQKYHISRACICAVDISSQEPMTERLYRAFGRYVLEIAMDDAISKPMSAGLRSSKGLVDSTTTVYSSSDSSQSSSASISAIFSTNE</sequence>
<gene>
    <name evidence="3" type="ORF">OSB1V03_LOCUS12576</name>
</gene>
<dbReference type="Gene3D" id="2.40.10.10">
    <property type="entry name" value="Trypsin-like serine proteases"/>
    <property type="match status" value="1"/>
</dbReference>
<dbReference type="EMBL" id="OC865105">
    <property type="protein sequence ID" value="CAD7632171.1"/>
    <property type="molecule type" value="Genomic_DNA"/>
</dbReference>
<dbReference type="InterPro" id="IPR043504">
    <property type="entry name" value="Peptidase_S1_PA_chymotrypsin"/>
</dbReference>
<protein>
    <recommendedName>
        <fullName evidence="2">Peptidase S1 domain-containing protein</fullName>
    </recommendedName>
</protein>
<dbReference type="InterPro" id="IPR001314">
    <property type="entry name" value="Peptidase_S1A"/>
</dbReference>
<dbReference type="InterPro" id="IPR051333">
    <property type="entry name" value="CLIP_Serine_Protease"/>
</dbReference>
<dbReference type="PANTHER" id="PTHR24260:SF132">
    <property type="entry name" value="PEPTIDASE S1 DOMAIN-CONTAINING PROTEIN"/>
    <property type="match status" value="1"/>
</dbReference>
<dbReference type="PROSITE" id="PS50240">
    <property type="entry name" value="TRYPSIN_DOM"/>
    <property type="match status" value="1"/>
</dbReference>
<dbReference type="SMART" id="SM00020">
    <property type="entry name" value="Tryp_SPc"/>
    <property type="match status" value="1"/>
</dbReference>
<dbReference type="EMBL" id="CAJPIZ010010530">
    <property type="protein sequence ID" value="CAG2112601.1"/>
    <property type="molecule type" value="Genomic_DNA"/>
</dbReference>
<evidence type="ECO:0000313" key="4">
    <source>
        <dbReference type="Proteomes" id="UP000759131"/>
    </source>
</evidence>
<feature type="domain" description="Peptidase S1" evidence="2">
    <location>
        <begin position="123"/>
        <end position="358"/>
    </location>
</feature>
<evidence type="ECO:0000256" key="1">
    <source>
        <dbReference type="SAM" id="MobiDB-lite"/>
    </source>
</evidence>
<dbReference type="GO" id="GO:0006508">
    <property type="term" value="P:proteolysis"/>
    <property type="evidence" value="ECO:0007669"/>
    <property type="project" value="InterPro"/>
</dbReference>
<dbReference type="InterPro" id="IPR009003">
    <property type="entry name" value="Peptidase_S1_PA"/>
</dbReference>
<keyword evidence="4" id="KW-1185">Reference proteome</keyword>
<dbReference type="Proteomes" id="UP000759131">
    <property type="component" value="Unassembled WGS sequence"/>
</dbReference>
<dbReference type="PRINTS" id="PR00722">
    <property type="entry name" value="CHYMOTRYPSIN"/>
</dbReference>
<evidence type="ECO:0000313" key="3">
    <source>
        <dbReference type="EMBL" id="CAD7632171.1"/>
    </source>
</evidence>
<proteinExistence type="predicted"/>
<dbReference type="OrthoDB" id="6380398at2759"/>
<dbReference type="PANTHER" id="PTHR24260">
    <property type="match status" value="1"/>
</dbReference>
<feature type="region of interest" description="Disordered" evidence="1">
    <location>
        <begin position="411"/>
        <end position="448"/>
    </location>
</feature>
<dbReference type="GO" id="GO:0004252">
    <property type="term" value="F:serine-type endopeptidase activity"/>
    <property type="evidence" value="ECO:0007669"/>
    <property type="project" value="InterPro"/>
</dbReference>
<dbReference type="AlphaFoldDB" id="A0A7R9Q4G1"/>
<name>A0A7R9Q4G1_9ACAR</name>
<organism evidence="3">
    <name type="scientific">Medioppia subpectinata</name>
    <dbReference type="NCBI Taxonomy" id="1979941"/>
    <lineage>
        <taxon>Eukaryota</taxon>
        <taxon>Metazoa</taxon>
        <taxon>Ecdysozoa</taxon>
        <taxon>Arthropoda</taxon>
        <taxon>Chelicerata</taxon>
        <taxon>Arachnida</taxon>
        <taxon>Acari</taxon>
        <taxon>Acariformes</taxon>
        <taxon>Sarcoptiformes</taxon>
        <taxon>Oribatida</taxon>
        <taxon>Brachypylina</taxon>
        <taxon>Oppioidea</taxon>
        <taxon>Oppiidae</taxon>
        <taxon>Medioppia</taxon>
    </lineage>
</organism>